<dbReference type="Pfam" id="PF01070">
    <property type="entry name" value="FMN_dh"/>
    <property type="match status" value="1"/>
</dbReference>
<sequence length="84" mass="9291">MVVSGAALMWPRRWRWAPDSFVGRPFGYAAAVGSEAGVLRAMELLAQELRRNVAMLGLTRIVDVNKEYLRAVAPGTGLQRYLDA</sequence>
<dbReference type="EMBL" id="FQXE01000018">
    <property type="protein sequence ID" value="SHI27213.1"/>
    <property type="molecule type" value="Genomic_DNA"/>
</dbReference>
<gene>
    <name evidence="3" type="ORF">SAMN04488135_11824</name>
</gene>
<evidence type="ECO:0000313" key="4">
    <source>
        <dbReference type="Proteomes" id="UP000184226"/>
    </source>
</evidence>
<comment type="cofactor">
    <cofactor evidence="1">
        <name>FMN</name>
        <dbReference type="ChEBI" id="CHEBI:58210"/>
    </cofactor>
</comment>
<evidence type="ECO:0000259" key="2">
    <source>
        <dbReference type="Pfam" id="PF01070"/>
    </source>
</evidence>
<dbReference type="STRING" id="658167.SAMN04488135_11824"/>
<keyword evidence="4" id="KW-1185">Reference proteome</keyword>
<dbReference type="Gene3D" id="3.20.20.70">
    <property type="entry name" value="Aldolase class I"/>
    <property type="match status" value="1"/>
</dbReference>
<accession>A0A1M5ZTG0</accession>
<name>A0A1M5ZTG0_9BURK</name>
<dbReference type="GO" id="GO:0016491">
    <property type="term" value="F:oxidoreductase activity"/>
    <property type="evidence" value="ECO:0007669"/>
    <property type="project" value="InterPro"/>
</dbReference>
<dbReference type="Proteomes" id="UP000184226">
    <property type="component" value="Unassembled WGS sequence"/>
</dbReference>
<organism evidence="3 4">
    <name type="scientific">Pollutimonas bauzanensis</name>
    <dbReference type="NCBI Taxonomy" id="658167"/>
    <lineage>
        <taxon>Bacteria</taxon>
        <taxon>Pseudomonadati</taxon>
        <taxon>Pseudomonadota</taxon>
        <taxon>Betaproteobacteria</taxon>
        <taxon>Burkholderiales</taxon>
        <taxon>Alcaligenaceae</taxon>
        <taxon>Pollutimonas</taxon>
    </lineage>
</organism>
<dbReference type="AlphaFoldDB" id="A0A1M5ZTG0"/>
<dbReference type="SUPFAM" id="SSF51395">
    <property type="entry name" value="FMN-linked oxidoreductases"/>
    <property type="match status" value="1"/>
</dbReference>
<reference evidence="3 4" key="1">
    <citation type="submission" date="2016-11" db="EMBL/GenBank/DDBJ databases">
        <authorList>
            <person name="Jaros S."/>
            <person name="Januszkiewicz K."/>
            <person name="Wedrychowicz H."/>
        </authorList>
    </citation>
    <scope>NUCLEOTIDE SEQUENCE [LARGE SCALE GENOMIC DNA]</scope>
    <source>
        <strain evidence="3 4">CGMCC 1.10190</strain>
    </source>
</reference>
<evidence type="ECO:0000313" key="3">
    <source>
        <dbReference type="EMBL" id="SHI27213.1"/>
    </source>
</evidence>
<proteinExistence type="predicted"/>
<evidence type="ECO:0000256" key="1">
    <source>
        <dbReference type="ARBA" id="ARBA00001917"/>
    </source>
</evidence>
<dbReference type="InterPro" id="IPR013785">
    <property type="entry name" value="Aldolase_TIM"/>
</dbReference>
<dbReference type="InterPro" id="IPR000262">
    <property type="entry name" value="FMN-dep_DH"/>
</dbReference>
<feature type="domain" description="FMN-dependent dehydrogenase" evidence="2">
    <location>
        <begin position="21"/>
        <end position="70"/>
    </location>
</feature>
<protein>
    <submittedName>
        <fullName evidence="3">FMN-dependent dehydrogenase</fullName>
    </submittedName>
</protein>